<dbReference type="InterPro" id="IPR036866">
    <property type="entry name" value="RibonucZ/Hydroxyglut_hydro"/>
</dbReference>
<dbReference type="Gene3D" id="3.60.15.10">
    <property type="entry name" value="Ribonuclease Z/Hydroxyacylglutathione hydrolase-like"/>
    <property type="match status" value="1"/>
</dbReference>
<dbReference type="Proteomes" id="UP000199182">
    <property type="component" value="Unassembled WGS sequence"/>
</dbReference>
<dbReference type="RefSeq" id="WP_092640045.1">
    <property type="nucleotide sequence ID" value="NZ_FNID01000016.1"/>
</dbReference>
<accession>A0A1H0AEX1</accession>
<evidence type="ECO:0000313" key="3">
    <source>
        <dbReference type="Proteomes" id="UP000199182"/>
    </source>
</evidence>
<reference evidence="2 3" key="1">
    <citation type="submission" date="2016-10" db="EMBL/GenBank/DDBJ databases">
        <authorList>
            <person name="de Groot N.N."/>
        </authorList>
    </citation>
    <scope>NUCLEOTIDE SEQUENCE [LARGE SCALE GENOMIC DNA]</scope>
    <source>
        <strain evidence="2 3">CGMCC 1.5012</strain>
    </source>
</reference>
<dbReference type="InterPro" id="IPR001279">
    <property type="entry name" value="Metallo-B-lactamas"/>
</dbReference>
<dbReference type="SMART" id="SM00849">
    <property type="entry name" value="Lactamase_B"/>
    <property type="match status" value="1"/>
</dbReference>
<dbReference type="PANTHER" id="PTHR47619">
    <property type="entry name" value="METALLO-HYDROLASE YYCJ-RELATED"/>
    <property type="match status" value="1"/>
</dbReference>
<dbReference type="InterPro" id="IPR052533">
    <property type="entry name" value="WalJ/YycJ-like"/>
</dbReference>
<evidence type="ECO:0000313" key="2">
    <source>
        <dbReference type="EMBL" id="SDN31884.1"/>
    </source>
</evidence>
<dbReference type="Pfam" id="PF12706">
    <property type="entry name" value="Lactamase_B_2"/>
    <property type="match status" value="1"/>
</dbReference>
<dbReference type="PANTHER" id="PTHR47619:SF1">
    <property type="entry name" value="EXODEOXYRIBONUCLEASE WALJ"/>
    <property type="match status" value="1"/>
</dbReference>
<dbReference type="AlphaFoldDB" id="A0A1H0AEX1"/>
<name>A0A1H0AEX1_9FIRM</name>
<dbReference type="OrthoDB" id="9781189at2"/>
<feature type="domain" description="Metallo-beta-lactamase" evidence="1">
    <location>
        <begin position="12"/>
        <end position="192"/>
    </location>
</feature>
<dbReference type="EMBL" id="FNID01000016">
    <property type="protein sequence ID" value="SDN31884.1"/>
    <property type="molecule type" value="Genomic_DNA"/>
</dbReference>
<gene>
    <name evidence="2" type="ORF">SAMN05192585_1163</name>
</gene>
<dbReference type="SUPFAM" id="SSF56281">
    <property type="entry name" value="Metallo-hydrolase/oxidoreductase"/>
    <property type="match status" value="1"/>
</dbReference>
<evidence type="ECO:0000259" key="1">
    <source>
        <dbReference type="SMART" id="SM00849"/>
    </source>
</evidence>
<organism evidence="2 3">
    <name type="scientific">Acetanaerobacterium elongatum</name>
    <dbReference type="NCBI Taxonomy" id="258515"/>
    <lineage>
        <taxon>Bacteria</taxon>
        <taxon>Bacillati</taxon>
        <taxon>Bacillota</taxon>
        <taxon>Clostridia</taxon>
        <taxon>Eubacteriales</taxon>
        <taxon>Oscillospiraceae</taxon>
        <taxon>Acetanaerobacterium</taxon>
    </lineage>
</organism>
<keyword evidence="3" id="KW-1185">Reference proteome</keyword>
<proteinExistence type="predicted"/>
<protein>
    <submittedName>
        <fullName evidence="2">Phosphoribosyl 1,2-cyclic phosphodiesterase</fullName>
    </submittedName>
</protein>
<sequence>MAKVCPLYSGSSGNATFVGNSEGGILVDVGVSCKSIKTALEDIGQSIETIRAIFITHEHIDHIRGLKILLKYYSIPVFASAGTLDYLEKMDYLPPGSAVEVVSPEGEYISGMVVRPFRTPHDAAESLGFSIETSNERRICVATDLGHITDEVRSYLLGCDLAVIESNYDKHMLECGSYPYPLKRRILGKTGHLSNEHCAQELLNLANNGTTRFFLAHLSKENNIPELALQTAVNELACGGLTLGEDYLLEVANRSAPSHPMLL</sequence>
<dbReference type="STRING" id="258515.SAMN05192585_1163"/>